<accession>W4L3D6</accession>
<dbReference type="HOGENOM" id="CLU_2664231_0_0_7"/>
<dbReference type="AlphaFoldDB" id="W4L3D6"/>
<dbReference type="SUPFAM" id="SSF51197">
    <property type="entry name" value="Clavaminate synthase-like"/>
    <property type="match status" value="1"/>
</dbReference>
<dbReference type="Gene3D" id="2.60.120.620">
    <property type="entry name" value="q2cbj1_9rhob like domain"/>
    <property type="match status" value="1"/>
</dbReference>
<feature type="compositionally biased region" description="Basic and acidic residues" evidence="1">
    <location>
        <begin position="44"/>
        <end position="56"/>
    </location>
</feature>
<sequence>MSLHPINMIHGSEPNRSATKRIGLSISYCTPGIERAPAPMVRARGRDNYDHPEVLREPPAANREARLDNRAALTR</sequence>
<keyword evidence="3" id="KW-1185">Reference proteome</keyword>
<name>W4L3D6_9BACT</name>
<proteinExistence type="predicted"/>
<evidence type="ECO:0000256" key="1">
    <source>
        <dbReference type="SAM" id="MobiDB-lite"/>
    </source>
</evidence>
<feature type="region of interest" description="Disordered" evidence="1">
    <location>
        <begin position="44"/>
        <end position="75"/>
    </location>
</feature>
<reference evidence="2 3" key="1">
    <citation type="journal article" date="2014" name="Nature">
        <title>An environmental bacterial taxon with a large and distinct metabolic repertoire.</title>
        <authorList>
            <person name="Wilson M.C."/>
            <person name="Mori T."/>
            <person name="Ruckert C."/>
            <person name="Uria A.R."/>
            <person name="Helf M.J."/>
            <person name="Takada K."/>
            <person name="Gernert C."/>
            <person name="Steffens U.A."/>
            <person name="Heycke N."/>
            <person name="Schmitt S."/>
            <person name="Rinke C."/>
            <person name="Helfrich E.J."/>
            <person name="Brachmann A.O."/>
            <person name="Gurgui C."/>
            <person name="Wakimoto T."/>
            <person name="Kracht M."/>
            <person name="Crusemann M."/>
            <person name="Hentschel U."/>
            <person name="Abe I."/>
            <person name="Matsunaga S."/>
            <person name="Kalinowski J."/>
            <person name="Takeyama H."/>
            <person name="Piel J."/>
        </authorList>
    </citation>
    <scope>NUCLEOTIDE SEQUENCE [LARGE SCALE GENOMIC DNA]</scope>
    <source>
        <strain evidence="3">TSY2</strain>
    </source>
</reference>
<gene>
    <name evidence="2" type="ORF">ETSY2_53170</name>
</gene>
<protein>
    <recommendedName>
        <fullName evidence="4">Phytanoyl-CoA dioxygenase</fullName>
    </recommendedName>
</protein>
<evidence type="ECO:0000313" key="3">
    <source>
        <dbReference type="Proteomes" id="UP000019140"/>
    </source>
</evidence>
<comment type="caution">
    <text evidence="2">The sequence shown here is derived from an EMBL/GenBank/DDBJ whole genome shotgun (WGS) entry which is preliminary data.</text>
</comment>
<dbReference type="EMBL" id="AZHX01002866">
    <property type="protein sequence ID" value="ETW92552.1"/>
    <property type="molecule type" value="Genomic_DNA"/>
</dbReference>
<organism evidence="2 3">
    <name type="scientific">Candidatus Entotheonella gemina</name>
    <dbReference type="NCBI Taxonomy" id="1429439"/>
    <lineage>
        <taxon>Bacteria</taxon>
        <taxon>Pseudomonadati</taxon>
        <taxon>Nitrospinota/Tectimicrobiota group</taxon>
        <taxon>Candidatus Tectimicrobiota</taxon>
        <taxon>Candidatus Entotheonellia</taxon>
        <taxon>Candidatus Entotheonellales</taxon>
        <taxon>Candidatus Entotheonellaceae</taxon>
        <taxon>Candidatus Entotheonella</taxon>
    </lineage>
</organism>
<evidence type="ECO:0008006" key="4">
    <source>
        <dbReference type="Google" id="ProtNLM"/>
    </source>
</evidence>
<evidence type="ECO:0000313" key="2">
    <source>
        <dbReference type="EMBL" id="ETW92552.1"/>
    </source>
</evidence>
<dbReference type="Proteomes" id="UP000019140">
    <property type="component" value="Unassembled WGS sequence"/>
</dbReference>